<evidence type="ECO:0008006" key="11">
    <source>
        <dbReference type="Google" id="ProtNLM"/>
    </source>
</evidence>
<reference evidence="9" key="2">
    <citation type="submission" date="2022-10" db="EMBL/GenBank/DDBJ databases">
        <authorList>
            <consortium name="ENA_rothamsted_submissions"/>
            <consortium name="culmorum"/>
            <person name="King R."/>
        </authorList>
    </citation>
    <scope>NUCLEOTIDE SEQUENCE</scope>
</reference>
<dbReference type="AlphaFoldDB" id="A0A9N9SB21"/>
<keyword evidence="3 8" id="KW-0812">Transmembrane</keyword>
<reference evidence="9" key="1">
    <citation type="submission" date="2022-01" db="EMBL/GenBank/DDBJ databases">
        <authorList>
            <person name="King R."/>
        </authorList>
    </citation>
    <scope>NUCLEOTIDE SEQUENCE</scope>
</reference>
<name>A0A9N9SB21_9DIPT</name>
<dbReference type="InterPro" id="IPR052192">
    <property type="entry name" value="Insect_Ionotropic_Sensory_Rcpt"/>
</dbReference>
<dbReference type="OrthoDB" id="7725497at2759"/>
<keyword evidence="5 8" id="KW-0472">Membrane</keyword>
<evidence type="ECO:0000313" key="9">
    <source>
        <dbReference type="EMBL" id="CAG9812128.1"/>
    </source>
</evidence>
<keyword evidence="6" id="KW-0675">Receptor</keyword>
<comment type="subcellular location">
    <subcellularLocation>
        <location evidence="1">Cell membrane</location>
        <topology evidence="1">Multi-pass membrane protein</topology>
    </subcellularLocation>
</comment>
<evidence type="ECO:0000256" key="6">
    <source>
        <dbReference type="ARBA" id="ARBA00023170"/>
    </source>
</evidence>
<evidence type="ECO:0000256" key="4">
    <source>
        <dbReference type="ARBA" id="ARBA00022989"/>
    </source>
</evidence>
<dbReference type="PANTHER" id="PTHR42643:SF30">
    <property type="entry name" value="IONOTROPIC RECEPTOR 40A-RELATED"/>
    <property type="match status" value="1"/>
</dbReference>
<feature type="transmembrane region" description="Helical" evidence="8">
    <location>
        <begin position="62"/>
        <end position="85"/>
    </location>
</feature>
<keyword evidence="4 8" id="KW-1133">Transmembrane helix</keyword>
<keyword evidence="7" id="KW-0325">Glycoprotein</keyword>
<protein>
    <recommendedName>
        <fullName evidence="11">Ionotropic receptor</fullName>
    </recommendedName>
</protein>
<evidence type="ECO:0000256" key="8">
    <source>
        <dbReference type="SAM" id="Phobius"/>
    </source>
</evidence>
<evidence type="ECO:0000256" key="7">
    <source>
        <dbReference type="ARBA" id="ARBA00023180"/>
    </source>
</evidence>
<evidence type="ECO:0000256" key="5">
    <source>
        <dbReference type="ARBA" id="ARBA00023136"/>
    </source>
</evidence>
<dbReference type="PANTHER" id="PTHR42643">
    <property type="entry name" value="IONOTROPIC RECEPTOR 20A-RELATED"/>
    <property type="match status" value="1"/>
</dbReference>
<feature type="transmembrane region" description="Helical" evidence="8">
    <location>
        <begin position="557"/>
        <end position="575"/>
    </location>
</feature>
<accession>A0A9N9SB21</accession>
<gene>
    <name evidence="9" type="ORF">CHIRRI_LOCUS14933</name>
</gene>
<feature type="transmembrane region" description="Helical" evidence="8">
    <location>
        <begin position="21"/>
        <end position="42"/>
    </location>
</feature>
<dbReference type="EMBL" id="OU895880">
    <property type="protein sequence ID" value="CAG9812128.1"/>
    <property type="molecule type" value="Genomic_DNA"/>
</dbReference>
<feature type="transmembrane region" description="Helical" evidence="8">
    <location>
        <begin position="618"/>
        <end position="634"/>
    </location>
</feature>
<keyword evidence="2" id="KW-1003">Cell membrane</keyword>
<dbReference type="Gene3D" id="1.10.287.70">
    <property type="match status" value="2"/>
</dbReference>
<feature type="transmembrane region" description="Helical" evidence="8">
    <location>
        <begin position="937"/>
        <end position="958"/>
    </location>
</feature>
<feature type="transmembrane region" description="Helical" evidence="8">
    <location>
        <begin position="518"/>
        <end position="537"/>
    </location>
</feature>
<sequence length="1074" mass="125926">MSSATSKMSIRKFCCCFSLEFGAFMIGIVRLIWACIDGFAKITGGFTLLFNEYQNKADAIRSIYFGIYILMAYGLSSALLVSGVLKNDFINQMLSEIQYENAYQLGYVTSNINKKISIETSTFFMLDSCMDYASIHFKISLDNYFKKYLRFLIYIHDCGLESILNNLKELIPTQKLSFMQSKMEVFEFLLINDGDFLYVATIEWFTEATCNEPQLKVLNSFNKITQNWNKTLENYEKFQDFYKCELKLGLNINDGFICWGSMKPVSKNQKIIETFGVIPEMFQIISKLYNFQAAVSTSNEINDVDVYVDMKRVLAISESWLHMTSTFLEVRDMIVTTPGELYTPYEKLWLPFDETTWILLLSTFLLAFICIFLVNYMPKFIQKRIFGQLEMYEFLLINDENIINLVTIEWFTVTACNDPQLIILNSFNKTTQKWDKKLKIHEKYQKFHECELKLGLITTNTNLCWGSKKPHDIKAYGIIPEMFEIASKMANFKPFISNTNDVEDVDVYIDVKRISTSLLGFVHFTSTFLEISDVIVATPGERYSSYEKLWLPFDGTTWILLILTFLMAFIGIFVINRMPIFIQQRVYGEKNQTPAINVISAFFGLAHYKLPMRHIPRFILIMFIFFCLIFRTCYQSKLFDFMTSEPRRPPPKSILDLKDKGYKVLSHLPEEFLTSLLEDDESVWPPVQIVDEDILSIYLQTYSQNATAKLALIIQSMTLDLYYIHYGDHGKWHKIPDYTFQVTQTGFVIAANNFMFQIFNQITQRLTSTGLMNHMVQKCFNFQKNETTIEWFTEILCNQPQFEILNSFNKVTQKWQNKLKNYVKFQDFHGCELKVILPRDLLVWGSIINDQGVTFGLIPNLITTMSKNFNFDVSFHEVHLGFYDFEIYVEVSHLASLTYTNEIHMTSSFTEVREIILATPGDLYSSYEKLLLPFDDVTWMLLHFTFLAAFFAIFWINFFPKFLKERLFGENVRTPALNIVSTFYGIPQFKLSNKHIPRFILIMFVFFCLIFRTCYQSKLFEFVTSEPRRAPPKTIDDLWKRNYTLYLEEDESNKRIYKIIKNDSQKWQVLNKKK</sequence>
<feature type="transmembrane region" description="Helical" evidence="8">
    <location>
        <begin position="996"/>
        <end position="1015"/>
    </location>
</feature>
<dbReference type="SUPFAM" id="SSF53850">
    <property type="entry name" value="Periplasmic binding protein-like II"/>
    <property type="match status" value="1"/>
</dbReference>
<keyword evidence="10" id="KW-1185">Reference proteome</keyword>
<evidence type="ECO:0000256" key="3">
    <source>
        <dbReference type="ARBA" id="ARBA00022692"/>
    </source>
</evidence>
<evidence type="ECO:0000256" key="2">
    <source>
        <dbReference type="ARBA" id="ARBA00022475"/>
    </source>
</evidence>
<dbReference type="Proteomes" id="UP001153620">
    <property type="component" value="Chromosome 4"/>
</dbReference>
<evidence type="ECO:0000313" key="10">
    <source>
        <dbReference type="Proteomes" id="UP001153620"/>
    </source>
</evidence>
<proteinExistence type="predicted"/>
<dbReference type="GO" id="GO:0005886">
    <property type="term" value="C:plasma membrane"/>
    <property type="evidence" value="ECO:0007669"/>
    <property type="project" value="UniProtKB-SubCell"/>
</dbReference>
<feature type="transmembrane region" description="Helical" evidence="8">
    <location>
        <begin position="357"/>
        <end position="376"/>
    </location>
</feature>
<evidence type="ECO:0000256" key="1">
    <source>
        <dbReference type="ARBA" id="ARBA00004651"/>
    </source>
</evidence>
<organism evidence="9 10">
    <name type="scientific">Chironomus riparius</name>
    <dbReference type="NCBI Taxonomy" id="315576"/>
    <lineage>
        <taxon>Eukaryota</taxon>
        <taxon>Metazoa</taxon>
        <taxon>Ecdysozoa</taxon>
        <taxon>Arthropoda</taxon>
        <taxon>Hexapoda</taxon>
        <taxon>Insecta</taxon>
        <taxon>Pterygota</taxon>
        <taxon>Neoptera</taxon>
        <taxon>Endopterygota</taxon>
        <taxon>Diptera</taxon>
        <taxon>Nematocera</taxon>
        <taxon>Chironomoidea</taxon>
        <taxon>Chironomidae</taxon>
        <taxon>Chironominae</taxon>
        <taxon>Chironomus</taxon>
    </lineage>
</organism>